<dbReference type="EMBL" id="WAAU01000021">
    <property type="protein sequence ID" value="KAB1155950.1"/>
    <property type="molecule type" value="Genomic_DNA"/>
</dbReference>
<dbReference type="AlphaFoldDB" id="A0A7J5AEG7"/>
<sequence length="78" mass="9494">MKHSKEFEQLSMYSRESAIELGWNYISSYHFLIGMLKFDNLPNRIFKNRNWEFEHLSKLLVKEKDESVKGNYYLTKEL</sequence>
<evidence type="ECO:0000313" key="2">
    <source>
        <dbReference type="Proteomes" id="UP000467305"/>
    </source>
</evidence>
<dbReference type="Proteomes" id="UP000467305">
    <property type="component" value="Unassembled WGS sequence"/>
</dbReference>
<organism evidence="1 2">
    <name type="scientific">Tenacibaculum aiptasiae</name>
    <dbReference type="NCBI Taxonomy" id="426481"/>
    <lineage>
        <taxon>Bacteria</taxon>
        <taxon>Pseudomonadati</taxon>
        <taxon>Bacteroidota</taxon>
        <taxon>Flavobacteriia</taxon>
        <taxon>Flavobacteriales</taxon>
        <taxon>Flavobacteriaceae</taxon>
        <taxon>Tenacibaculum</taxon>
    </lineage>
</organism>
<evidence type="ECO:0000313" key="1">
    <source>
        <dbReference type="EMBL" id="KAB1155950.1"/>
    </source>
</evidence>
<dbReference type="SUPFAM" id="SSF81923">
    <property type="entry name" value="Double Clp-N motif"/>
    <property type="match status" value="1"/>
</dbReference>
<feature type="non-terminal residue" evidence="1">
    <location>
        <position position="78"/>
    </location>
</feature>
<gene>
    <name evidence="1" type="ORF">F7018_11625</name>
</gene>
<protein>
    <recommendedName>
        <fullName evidence="3">Clp R domain-containing protein</fullName>
    </recommendedName>
</protein>
<accession>A0A7J5AEG7</accession>
<proteinExistence type="predicted"/>
<name>A0A7J5AEG7_9FLAO</name>
<comment type="caution">
    <text evidence="1">The sequence shown here is derived from an EMBL/GenBank/DDBJ whole genome shotgun (WGS) entry which is preliminary data.</text>
</comment>
<dbReference type="InterPro" id="IPR036628">
    <property type="entry name" value="Clp_N_dom_sf"/>
</dbReference>
<dbReference type="RefSeq" id="WP_150900239.1">
    <property type="nucleotide sequence ID" value="NZ_WAAU01000021.1"/>
</dbReference>
<keyword evidence="2" id="KW-1185">Reference proteome</keyword>
<evidence type="ECO:0008006" key="3">
    <source>
        <dbReference type="Google" id="ProtNLM"/>
    </source>
</evidence>
<reference evidence="1 2" key="1">
    <citation type="submission" date="2019-09" db="EMBL/GenBank/DDBJ databases">
        <authorList>
            <person name="Cao W.R."/>
        </authorList>
    </citation>
    <scope>NUCLEOTIDE SEQUENCE [LARGE SCALE GENOMIC DNA]</scope>
    <source>
        <strain evidence="2">a4</strain>
    </source>
</reference>